<dbReference type="Gene3D" id="3.30.710.10">
    <property type="entry name" value="Potassium Channel Kv1.1, Chain A"/>
    <property type="match status" value="1"/>
</dbReference>
<dbReference type="Pfam" id="PF00651">
    <property type="entry name" value="BTB"/>
    <property type="match status" value="1"/>
</dbReference>
<dbReference type="PANTHER" id="PTHR47843:SF2">
    <property type="entry name" value="BTB DOMAIN-CONTAINING PROTEIN"/>
    <property type="match status" value="1"/>
</dbReference>
<comment type="caution">
    <text evidence="3">The sequence shown here is derived from an EMBL/GenBank/DDBJ whole genome shotgun (WGS) entry which is preliminary data.</text>
</comment>
<name>A0AAN8I8R3_9EURO</name>
<dbReference type="PANTHER" id="PTHR47843">
    <property type="entry name" value="BTB DOMAIN-CONTAINING PROTEIN-RELATED"/>
    <property type="match status" value="1"/>
</dbReference>
<dbReference type="Proteomes" id="UP001316803">
    <property type="component" value="Unassembled WGS sequence"/>
</dbReference>
<feature type="compositionally biased region" description="Basic and acidic residues" evidence="1">
    <location>
        <begin position="16"/>
        <end position="42"/>
    </location>
</feature>
<accession>A0AAN8I8R3</accession>
<evidence type="ECO:0000313" key="3">
    <source>
        <dbReference type="EMBL" id="KAK5957784.1"/>
    </source>
</evidence>
<organism evidence="3 4">
    <name type="scientific">Knufia fluminis</name>
    <dbReference type="NCBI Taxonomy" id="191047"/>
    <lineage>
        <taxon>Eukaryota</taxon>
        <taxon>Fungi</taxon>
        <taxon>Dikarya</taxon>
        <taxon>Ascomycota</taxon>
        <taxon>Pezizomycotina</taxon>
        <taxon>Eurotiomycetes</taxon>
        <taxon>Chaetothyriomycetidae</taxon>
        <taxon>Chaetothyriales</taxon>
        <taxon>Trichomeriaceae</taxon>
        <taxon>Knufia</taxon>
    </lineage>
</organism>
<dbReference type="InterPro" id="IPR011333">
    <property type="entry name" value="SKP1/BTB/POZ_sf"/>
</dbReference>
<evidence type="ECO:0000259" key="2">
    <source>
        <dbReference type="Pfam" id="PF00651"/>
    </source>
</evidence>
<protein>
    <recommendedName>
        <fullName evidence="2">BTB domain-containing protein</fullName>
    </recommendedName>
</protein>
<feature type="domain" description="BTB" evidence="2">
    <location>
        <begin position="109"/>
        <end position="175"/>
    </location>
</feature>
<feature type="compositionally biased region" description="Polar residues" evidence="1">
    <location>
        <begin position="55"/>
        <end position="74"/>
    </location>
</feature>
<gene>
    <name evidence="3" type="ORF">OHC33_000973</name>
</gene>
<dbReference type="InterPro" id="IPR000210">
    <property type="entry name" value="BTB/POZ_dom"/>
</dbReference>
<reference evidence="3 4" key="1">
    <citation type="submission" date="2022-12" db="EMBL/GenBank/DDBJ databases">
        <title>Genomic features and morphological characterization of a novel Knufia sp. strain isolated from spacecraft assembly facility.</title>
        <authorList>
            <person name="Teixeira M."/>
            <person name="Chander A.M."/>
            <person name="Stajich J.E."/>
            <person name="Venkateswaran K."/>
        </authorList>
    </citation>
    <scope>NUCLEOTIDE SEQUENCE [LARGE SCALE GENOMIC DNA]</scope>
    <source>
        <strain evidence="3 4">FJI-L2-BK-P2</strain>
    </source>
</reference>
<proteinExistence type="predicted"/>
<dbReference type="EMBL" id="JAKLMC020000002">
    <property type="protein sequence ID" value="KAK5957784.1"/>
    <property type="molecule type" value="Genomic_DNA"/>
</dbReference>
<evidence type="ECO:0000313" key="4">
    <source>
        <dbReference type="Proteomes" id="UP001316803"/>
    </source>
</evidence>
<keyword evidence="4" id="KW-1185">Reference proteome</keyword>
<feature type="compositionally biased region" description="Basic and acidic residues" evidence="1">
    <location>
        <begin position="87"/>
        <end position="96"/>
    </location>
</feature>
<sequence>MADTRPTPDDAFPSRNVEDASDVRDNQCREEQKEIENPKDSGEQMQIEGIEGNDQKQTQIQPQELGVGSQNSEPSAGPEEQQILTRQEPKMPEKPSSRPAKYTRRRIITVLVGKQKEPYHIHLDLLRSRVPYFAASLKECWNDNKVPQETTLENAEPADFDAVVHWIYEKTLPSYTLGQPSDKDDGFDKCTGFLADFEQVRSIYRLANFLMMHDLQNKLTVADMEDLKNNSSSYTLPDIGNIFDLELGSTPYYQMALRSYCEDTISRKTVSESFKKDVQDPKVDPQVLKDVFLLCEELRRTTWTLAKEKDECKYHIHPDGKKCAQQ</sequence>
<dbReference type="AlphaFoldDB" id="A0AAN8I8R3"/>
<feature type="region of interest" description="Disordered" evidence="1">
    <location>
        <begin position="1"/>
        <end position="102"/>
    </location>
</feature>
<dbReference type="SUPFAM" id="SSF54695">
    <property type="entry name" value="POZ domain"/>
    <property type="match status" value="1"/>
</dbReference>
<evidence type="ECO:0000256" key="1">
    <source>
        <dbReference type="SAM" id="MobiDB-lite"/>
    </source>
</evidence>